<dbReference type="GO" id="GO:0005886">
    <property type="term" value="C:plasma membrane"/>
    <property type="evidence" value="ECO:0007669"/>
    <property type="project" value="UniProtKB-SubCell"/>
</dbReference>
<evidence type="ECO:0000256" key="1">
    <source>
        <dbReference type="ARBA" id="ARBA00004651"/>
    </source>
</evidence>
<dbReference type="Gene3D" id="1.10.3720.10">
    <property type="entry name" value="MetI-like"/>
    <property type="match status" value="1"/>
</dbReference>
<feature type="transmembrane region" description="Helical" evidence="7">
    <location>
        <begin position="93"/>
        <end position="114"/>
    </location>
</feature>
<keyword evidence="3" id="KW-1003">Cell membrane</keyword>
<name>A0A7W3JFA2_9MICO</name>
<feature type="transmembrane region" description="Helical" evidence="7">
    <location>
        <begin position="126"/>
        <end position="144"/>
    </location>
</feature>
<accession>A0A7W3JFA2</accession>
<dbReference type="GO" id="GO:0055085">
    <property type="term" value="P:transmembrane transport"/>
    <property type="evidence" value="ECO:0007669"/>
    <property type="project" value="InterPro"/>
</dbReference>
<keyword evidence="5 7" id="KW-1133">Transmembrane helix</keyword>
<evidence type="ECO:0000313" key="10">
    <source>
        <dbReference type="Proteomes" id="UP000540568"/>
    </source>
</evidence>
<reference evidence="9 10" key="1">
    <citation type="submission" date="2020-07" db="EMBL/GenBank/DDBJ databases">
        <title>Sequencing the genomes of 1000 actinobacteria strains.</title>
        <authorList>
            <person name="Klenk H.-P."/>
        </authorList>
    </citation>
    <scope>NUCLEOTIDE SEQUENCE [LARGE SCALE GENOMIC DNA]</scope>
    <source>
        <strain evidence="9 10">DSM 44121</strain>
    </source>
</reference>
<keyword evidence="10" id="KW-1185">Reference proteome</keyword>
<keyword evidence="6 7" id="KW-0472">Membrane</keyword>
<comment type="caution">
    <text evidence="9">The sequence shown here is derived from an EMBL/GenBank/DDBJ whole genome shotgun (WGS) entry which is preliminary data.</text>
</comment>
<evidence type="ECO:0000259" key="8">
    <source>
        <dbReference type="PROSITE" id="PS50928"/>
    </source>
</evidence>
<dbReference type="CDD" id="cd06261">
    <property type="entry name" value="TM_PBP2"/>
    <property type="match status" value="1"/>
</dbReference>
<gene>
    <name evidence="9" type="ORF">FHX71_005793</name>
</gene>
<keyword evidence="4 7" id="KW-0812">Transmembrane</keyword>
<feature type="transmembrane region" description="Helical" evidence="7">
    <location>
        <begin position="7"/>
        <end position="32"/>
    </location>
</feature>
<feature type="transmembrane region" description="Helical" evidence="7">
    <location>
        <begin position="52"/>
        <end position="81"/>
    </location>
</feature>
<organism evidence="9 10">
    <name type="scientific">Promicromonospora sukumoe</name>
    <dbReference type="NCBI Taxonomy" id="88382"/>
    <lineage>
        <taxon>Bacteria</taxon>
        <taxon>Bacillati</taxon>
        <taxon>Actinomycetota</taxon>
        <taxon>Actinomycetes</taxon>
        <taxon>Micrococcales</taxon>
        <taxon>Promicromonosporaceae</taxon>
        <taxon>Promicromonospora</taxon>
    </lineage>
</organism>
<dbReference type="InterPro" id="IPR000515">
    <property type="entry name" value="MetI-like"/>
</dbReference>
<dbReference type="InterPro" id="IPR035906">
    <property type="entry name" value="MetI-like_sf"/>
</dbReference>
<evidence type="ECO:0000256" key="5">
    <source>
        <dbReference type="ARBA" id="ARBA00022989"/>
    </source>
</evidence>
<dbReference type="SUPFAM" id="SSF161098">
    <property type="entry name" value="MetI-like"/>
    <property type="match status" value="1"/>
</dbReference>
<protein>
    <submittedName>
        <fullName evidence="9">Raffinose/stachyose/melibiose transport system permease protein</fullName>
    </submittedName>
</protein>
<comment type="similarity">
    <text evidence="7">Belongs to the binding-protein-dependent transport system permease family.</text>
</comment>
<evidence type="ECO:0000256" key="7">
    <source>
        <dbReference type="RuleBase" id="RU363032"/>
    </source>
</evidence>
<evidence type="ECO:0000256" key="6">
    <source>
        <dbReference type="ARBA" id="ARBA00023136"/>
    </source>
</evidence>
<evidence type="ECO:0000256" key="4">
    <source>
        <dbReference type="ARBA" id="ARBA00022692"/>
    </source>
</evidence>
<dbReference type="PANTHER" id="PTHR43744:SF8">
    <property type="entry name" value="SN-GLYCEROL-3-PHOSPHATE TRANSPORT SYSTEM PERMEASE PROTEIN UGPE"/>
    <property type="match status" value="1"/>
</dbReference>
<feature type="transmembrane region" description="Helical" evidence="7">
    <location>
        <begin position="230"/>
        <end position="250"/>
    </location>
</feature>
<dbReference type="PANTHER" id="PTHR43744">
    <property type="entry name" value="ABC TRANSPORTER PERMEASE PROTEIN MG189-RELATED-RELATED"/>
    <property type="match status" value="1"/>
</dbReference>
<dbReference type="PROSITE" id="PS50928">
    <property type="entry name" value="ABC_TM1"/>
    <property type="match status" value="1"/>
</dbReference>
<feature type="domain" description="ABC transmembrane type-1" evidence="8">
    <location>
        <begin position="58"/>
        <end position="251"/>
    </location>
</feature>
<feature type="transmembrane region" description="Helical" evidence="7">
    <location>
        <begin position="174"/>
        <end position="195"/>
    </location>
</feature>
<dbReference type="EMBL" id="JACGWV010000004">
    <property type="protein sequence ID" value="MBA8811775.1"/>
    <property type="molecule type" value="Genomic_DNA"/>
</dbReference>
<evidence type="ECO:0000256" key="3">
    <source>
        <dbReference type="ARBA" id="ARBA00022475"/>
    </source>
</evidence>
<keyword evidence="2 7" id="KW-0813">Transport</keyword>
<evidence type="ECO:0000256" key="2">
    <source>
        <dbReference type="ARBA" id="ARBA00022448"/>
    </source>
</evidence>
<dbReference type="Pfam" id="PF00528">
    <property type="entry name" value="BPD_transp_1"/>
    <property type="match status" value="1"/>
</dbReference>
<comment type="subcellular location">
    <subcellularLocation>
        <location evidence="1 7">Cell membrane</location>
        <topology evidence="1 7">Multi-pass membrane protein</topology>
    </subcellularLocation>
</comment>
<evidence type="ECO:0000313" key="9">
    <source>
        <dbReference type="EMBL" id="MBA8811775.1"/>
    </source>
</evidence>
<dbReference type="Proteomes" id="UP000540568">
    <property type="component" value="Unassembled WGS sequence"/>
</dbReference>
<proteinExistence type="inferred from homology"/>
<dbReference type="AlphaFoldDB" id="A0A7W3JFA2"/>
<dbReference type="RefSeq" id="WP_182620937.1">
    <property type="nucleotide sequence ID" value="NZ_BAAATF010000009.1"/>
</dbReference>
<sequence>MKRKRLLAWFAMYAVLVVLAIMWTYPIVVAIQKSFAVGGVGNYTAVLNHDQFNYWSAIGNSFLMAGGSTVIIVVISCLGGFAFSRMRFPGRVFLYRALLACLAVPVASVVTPLFFSINSLGLRDSYFGVIIPLVAFNVMTMLLLTKNHFDGIPTELVEAATIDGARPFGVLWRIFLPLSGPLLANVSVLSFVYSWNEYLLPNLLISSPEKYPVTQAIALLQFERMSQEQIGQLYAGLILMTIPSVIVYLFSQRYLQSGLTAGAVKS</sequence>